<dbReference type="EMBL" id="RXIC02000023">
    <property type="protein sequence ID" value="KAB1212641.1"/>
    <property type="molecule type" value="Genomic_DNA"/>
</dbReference>
<evidence type="ECO:0000313" key="2">
    <source>
        <dbReference type="EMBL" id="KAB1212643.1"/>
    </source>
</evidence>
<dbReference type="EMBL" id="RXIC02000023">
    <property type="protein sequence ID" value="KAB1212643.1"/>
    <property type="molecule type" value="Genomic_DNA"/>
</dbReference>
<sequence length="145" mass="16286">MDYRRSEHPEAALYASKPSGYWTTGWLTCFCPCVTFGRIAEIVDEGRSSCCSRCLIFSGLCYFGLCPCLYSCTYRTKLRAKYALPETPCSDCCTHFWCTGCALNQEYRELRNRGLDPAVGWAVNVDRRIAAAATAPPYVELGMTR</sequence>
<reference evidence="1" key="3">
    <citation type="submission" date="2019-09" db="EMBL/GenBank/DDBJ databases">
        <authorList>
            <person name="Gao Z."/>
        </authorList>
    </citation>
    <scope>NUCLEOTIDE SEQUENCE</scope>
    <source>
        <tissue evidence="1">Leaves</tissue>
    </source>
</reference>
<dbReference type="Proteomes" id="UP000516437">
    <property type="component" value="Chromosome 5"/>
</dbReference>
<organism evidence="1 3">
    <name type="scientific">Morella rubra</name>
    <name type="common">Chinese bayberry</name>
    <dbReference type="NCBI Taxonomy" id="262757"/>
    <lineage>
        <taxon>Eukaryota</taxon>
        <taxon>Viridiplantae</taxon>
        <taxon>Streptophyta</taxon>
        <taxon>Embryophyta</taxon>
        <taxon>Tracheophyta</taxon>
        <taxon>Spermatophyta</taxon>
        <taxon>Magnoliopsida</taxon>
        <taxon>eudicotyledons</taxon>
        <taxon>Gunneridae</taxon>
        <taxon>Pentapetalae</taxon>
        <taxon>rosids</taxon>
        <taxon>fabids</taxon>
        <taxon>Fagales</taxon>
        <taxon>Myricaceae</taxon>
        <taxon>Morella</taxon>
    </lineage>
</organism>
<dbReference type="InterPro" id="IPR006461">
    <property type="entry name" value="PLAC_motif_containing"/>
</dbReference>
<evidence type="ECO:0000313" key="1">
    <source>
        <dbReference type="EMBL" id="KAB1212641.1"/>
    </source>
</evidence>
<dbReference type="PANTHER" id="PTHR15907">
    <property type="entry name" value="DUF614 FAMILY PROTEIN-RELATED"/>
    <property type="match status" value="1"/>
</dbReference>
<comment type="caution">
    <text evidence="1">The sequence shown here is derived from an EMBL/GenBank/DDBJ whole genome shotgun (WGS) entry which is preliminary data.</text>
</comment>
<name>A0A6A1VIK9_9ROSI</name>
<evidence type="ECO:0000313" key="3">
    <source>
        <dbReference type="Proteomes" id="UP000516437"/>
    </source>
</evidence>
<dbReference type="OrthoDB" id="1045822at2759"/>
<protein>
    <submittedName>
        <fullName evidence="1">Protein PLANT CADMIUM RESISTANCE 7</fullName>
    </submittedName>
</protein>
<dbReference type="NCBIfam" id="TIGR01571">
    <property type="entry name" value="A_thal_Cys_rich"/>
    <property type="match status" value="1"/>
</dbReference>
<reference evidence="1 3" key="2">
    <citation type="journal article" date="2019" name="Plant Biotechnol. J.">
        <title>The red bayberry genome and genetic basis of sex determination.</title>
        <authorList>
            <person name="Jia H.M."/>
            <person name="Jia H.J."/>
            <person name="Cai Q.L."/>
            <person name="Wang Y."/>
            <person name="Zhao H.B."/>
            <person name="Yang W.F."/>
            <person name="Wang G.Y."/>
            <person name="Li Y.H."/>
            <person name="Zhan D.L."/>
            <person name="Shen Y.T."/>
            <person name="Niu Q.F."/>
            <person name="Chang L."/>
            <person name="Qiu J."/>
            <person name="Zhao L."/>
            <person name="Xie H.B."/>
            <person name="Fu W.Y."/>
            <person name="Jin J."/>
            <person name="Li X.W."/>
            <person name="Jiao Y."/>
            <person name="Zhou C.C."/>
            <person name="Tu T."/>
            <person name="Chai C.Y."/>
            <person name="Gao J.L."/>
            <person name="Fan L.J."/>
            <person name="van de Weg E."/>
            <person name="Wang J.Y."/>
            <person name="Gao Z.S."/>
        </authorList>
    </citation>
    <scope>NUCLEOTIDE SEQUENCE [LARGE SCALE GENOMIC DNA]</scope>
    <source>
        <tissue evidence="1">Leaves</tissue>
    </source>
</reference>
<keyword evidence="3" id="KW-1185">Reference proteome</keyword>
<dbReference type="Pfam" id="PF04749">
    <property type="entry name" value="PLAC8"/>
    <property type="match status" value="1"/>
</dbReference>
<dbReference type="AlphaFoldDB" id="A0A6A1VIK9"/>
<accession>A0A6A1VIK9</accession>
<reference evidence="1" key="1">
    <citation type="submission" date="2018-07" db="EMBL/GenBank/DDBJ databases">
        <authorList>
            <person name="Gao Z.-S."/>
            <person name="Jia H.-M."/>
            <person name="Jia H.-J."/>
            <person name="Cai Q.-L."/>
            <person name="Wang Y."/>
            <person name="Zhao H.-B."/>
        </authorList>
    </citation>
    <scope>NUCLEOTIDE SEQUENCE</scope>
    <source>
        <tissue evidence="1">Leaves</tissue>
    </source>
</reference>
<proteinExistence type="predicted"/>
<gene>
    <name evidence="1" type="ORF">CJ030_MR5G009683</name>
    <name evidence="2" type="ORF">CJ030_MR5G009685</name>
</gene>